<organism evidence="1 2">
    <name type="scientific">Dickeya poaceiphila</name>
    <dbReference type="NCBI Taxonomy" id="568768"/>
    <lineage>
        <taxon>Bacteria</taxon>
        <taxon>Pseudomonadati</taxon>
        <taxon>Pseudomonadota</taxon>
        <taxon>Gammaproteobacteria</taxon>
        <taxon>Enterobacterales</taxon>
        <taxon>Pectobacteriaceae</taxon>
        <taxon>Dickeya</taxon>
    </lineage>
</organism>
<dbReference type="AlphaFoldDB" id="A0A5B8IAN3"/>
<name>A0A5B8IAN3_9GAMM</name>
<sequence>MAEIIDFLSRTRAISNRKDAIEFKELVMGQLNGVKCADAESAENLQQAKASIERVFDLIIEFSDWDVDA</sequence>
<dbReference type="Proteomes" id="UP000320591">
    <property type="component" value="Chromosome"/>
</dbReference>
<protein>
    <submittedName>
        <fullName evidence="1">Uncharacterized protein</fullName>
    </submittedName>
</protein>
<dbReference type="EMBL" id="CP042220">
    <property type="protein sequence ID" value="QDX29520.1"/>
    <property type="molecule type" value="Genomic_DNA"/>
</dbReference>
<dbReference type="STRING" id="568768.GCA_000406125_02562"/>
<dbReference type="RefSeq" id="WP_042871545.1">
    <property type="nucleotide sequence ID" value="NZ_CM001975.1"/>
</dbReference>
<gene>
    <name evidence="1" type="ORF">Dpoa569_0001295</name>
</gene>
<keyword evidence="2" id="KW-1185">Reference proteome</keyword>
<evidence type="ECO:0000313" key="1">
    <source>
        <dbReference type="EMBL" id="QDX29520.1"/>
    </source>
</evidence>
<proteinExistence type="predicted"/>
<accession>A0A5B8IAN3</accession>
<reference evidence="1 2" key="1">
    <citation type="journal article" date="2019" name="Environ. Microbiol.">
        <title>The phytopathogenic nature of Dickeya aquatica 174/2 and the dynamic early evolution of Dickeya pathogenicity.</title>
        <authorList>
            <person name="Duprey A."/>
            <person name="Taib N."/>
            <person name="Leonard S."/>
            <person name="Garin T."/>
            <person name="Flandrois J.P."/>
            <person name="Nasser W."/>
            <person name="Brochier-Armanet C."/>
            <person name="Reverchon S."/>
        </authorList>
    </citation>
    <scope>NUCLEOTIDE SEQUENCE [LARGE SCALE GENOMIC DNA]</scope>
    <source>
        <strain evidence="1 2">NCPPB 569</strain>
    </source>
</reference>
<evidence type="ECO:0000313" key="2">
    <source>
        <dbReference type="Proteomes" id="UP000320591"/>
    </source>
</evidence>
<dbReference type="KEGG" id="dic:Dpoa569_0001295"/>